<protein>
    <submittedName>
        <fullName evidence="1">Uncharacterized protein</fullName>
    </submittedName>
</protein>
<accession>A0A831VRJ3</accession>
<dbReference type="AlphaFoldDB" id="A0A831VRJ3"/>
<sequence>MIENIRRLFKSMDHDTKEEALACLKDEYGLQNRKLVKKEWIKGGRIPEAYQERIVEMFQNLLRKQHVKKAC</sequence>
<reference evidence="1" key="1">
    <citation type="journal article" date="2020" name="mSystems">
        <title>Genome- and Community-Level Interaction Insights into Carbon Utilization and Element Cycling Functions of Hydrothermarchaeota in Hydrothermal Sediment.</title>
        <authorList>
            <person name="Zhou Z."/>
            <person name="Liu Y."/>
            <person name="Xu W."/>
            <person name="Pan J."/>
            <person name="Luo Z.H."/>
            <person name="Li M."/>
        </authorList>
    </citation>
    <scope>NUCLEOTIDE SEQUENCE [LARGE SCALE GENOMIC DNA]</scope>
    <source>
        <strain evidence="1">HyVt-345</strain>
    </source>
</reference>
<proteinExistence type="predicted"/>
<name>A0A831VRJ3_9FLAO</name>
<organism evidence="1">
    <name type="scientific">Pricia antarctica</name>
    <dbReference type="NCBI Taxonomy" id="641691"/>
    <lineage>
        <taxon>Bacteria</taxon>
        <taxon>Pseudomonadati</taxon>
        <taxon>Bacteroidota</taxon>
        <taxon>Flavobacteriia</taxon>
        <taxon>Flavobacteriales</taxon>
        <taxon>Flavobacteriaceae</taxon>
        <taxon>Pricia</taxon>
    </lineage>
</organism>
<dbReference type="Proteomes" id="UP000886191">
    <property type="component" value="Unassembled WGS sequence"/>
</dbReference>
<dbReference type="EMBL" id="DRGL01000027">
    <property type="protein sequence ID" value="HEA20912.1"/>
    <property type="molecule type" value="Genomic_DNA"/>
</dbReference>
<gene>
    <name evidence="1" type="ORF">ENH87_08330</name>
</gene>
<evidence type="ECO:0000313" key="1">
    <source>
        <dbReference type="EMBL" id="HEA20912.1"/>
    </source>
</evidence>
<comment type="caution">
    <text evidence="1">The sequence shown here is derived from an EMBL/GenBank/DDBJ whole genome shotgun (WGS) entry which is preliminary data.</text>
</comment>